<dbReference type="KEGG" id="hir:HETIRDRAFT_310637"/>
<accession>W4KI49</accession>
<dbReference type="GO" id="GO:0005743">
    <property type="term" value="C:mitochondrial inner membrane"/>
    <property type="evidence" value="ECO:0007669"/>
    <property type="project" value="UniProtKB-SubCell"/>
</dbReference>
<evidence type="ECO:0000256" key="3">
    <source>
        <dbReference type="RuleBase" id="RU364104"/>
    </source>
</evidence>
<comment type="function">
    <text evidence="3">Required for mitochondrial cytochrome c oxidase (COX) assembly and respiration.</text>
</comment>
<name>W4KI49_HETIT</name>
<evidence type="ECO:0000313" key="5">
    <source>
        <dbReference type="EMBL" id="ETW85538.1"/>
    </source>
</evidence>
<dbReference type="AlphaFoldDB" id="W4KI49"/>
<dbReference type="Pfam" id="PF08583">
    <property type="entry name" value="Cmc1"/>
    <property type="match status" value="1"/>
</dbReference>
<proteinExistence type="inferred from homology"/>
<dbReference type="HOGENOM" id="CLU_169286_3_2_1"/>
<keyword evidence="3" id="KW-0496">Mitochondrion</keyword>
<dbReference type="RefSeq" id="XP_009542388.1">
    <property type="nucleotide sequence ID" value="XM_009544093.1"/>
</dbReference>
<dbReference type="GeneID" id="20669792"/>
<dbReference type="InParanoid" id="W4KI49"/>
<dbReference type="Proteomes" id="UP000030671">
    <property type="component" value="Unassembled WGS sequence"/>
</dbReference>
<organism evidence="5 6">
    <name type="scientific">Heterobasidion irregulare (strain TC 32-1)</name>
    <dbReference type="NCBI Taxonomy" id="747525"/>
    <lineage>
        <taxon>Eukaryota</taxon>
        <taxon>Fungi</taxon>
        <taxon>Dikarya</taxon>
        <taxon>Basidiomycota</taxon>
        <taxon>Agaricomycotina</taxon>
        <taxon>Agaricomycetes</taxon>
        <taxon>Russulales</taxon>
        <taxon>Bondarzewiaceae</taxon>
        <taxon>Heterobasidion</taxon>
        <taxon>Heterobasidion annosum species complex</taxon>
    </lineage>
</organism>
<comment type="subcellular location">
    <subcellularLocation>
        <location evidence="3">Mitochondrion inner membrane</location>
    </subcellularLocation>
</comment>
<keyword evidence="6" id="KW-1185">Reference proteome</keyword>
<dbReference type="STRING" id="747525.W4KI49"/>
<reference evidence="5 6" key="1">
    <citation type="journal article" date="2012" name="New Phytol.">
        <title>Insight into trade-off between wood decay and parasitism from the genome of a fungal forest pathogen.</title>
        <authorList>
            <person name="Olson A."/>
            <person name="Aerts A."/>
            <person name="Asiegbu F."/>
            <person name="Belbahri L."/>
            <person name="Bouzid O."/>
            <person name="Broberg A."/>
            <person name="Canback B."/>
            <person name="Coutinho P.M."/>
            <person name="Cullen D."/>
            <person name="Dalman K."/>
            <person name="Deflorio G."/>
            <person name="van Diepen L.T."/>
            <person name="Dunand C."/>
            <person name="Duplessis S."/>
            <person name="Durling M."/>
            <person name="Gonthier P."/>
            <person name="Grimwood J."/>
            <person name="Fossdal C.G."/>
            <person name="Hansson D."/>
            <person name="Henrissat B."/>
            <person name="Hietala A."/>
            <person name="Himmelstrand K."/>
            <person name="Hoffmeister D."/>
            <person name="Hogberg N."/>
            <person name="James T.Y."/>
            <person name="Karlsson M."/>
            <person name="Kohler A."/>
            <person name="Kues U."/>
            <person name="Lee Y.H."/>
            <person name="Lin Y.C."/>
            <person name="Lind M."/>
            <person name="Lindquist E."/>
            <person name="Lombard V."/>
            <person name="Lucas S."/>
            <person name="Lunden K."/>
            <person name="Morin E."/>
            <person name="Murat C."/>
            <person name="Park J."/>
            <person name="Raffaello T."/>
            <person name="Rouze P."/>
            <person name="Salamov A."/>
            <person name="Schmutz J."/>
            <person name="Solheim H."/>
            <person name="Stahlberg J."/>
            <person name="Velez H."/>
            <person name="de Vries R.P."/>
            <person name="Wiebenga A."/>
            <person name="Woodward S."/>
            <person name="Yakovlev I."/>
            <person name="Garbelotto M."/>
            <person name="Martin F."/>
            <person name="Grigoriev I.V."/>
            <person name="Stenlid J."/>
        </authorList>
    </citation>
    <scope>NUCLEOTIDE SEQUENCE [LARGE SCALE GENOMIC DNA]</scope>
    <source>
        <strain evidence="5 6">TC 32-1</strain>
    </source>
</reference>
<dbReference type="InterPro" id="IPR013892">
    <property type="entry name" value="Cyt_c_biogenesis_Cmc1-like"/>
</dbReference>
<evidence type="ECO:0000313" key="6">
    <source>
        <dbReference type="Proteomes" id="UP000030671"/>
    </source>
</evidence>
<keyword evidence="3" id="KW-0143">Chaperone</keyword>
<dbReference type="eggNOG" id="ENOG502S87Z">
    <property type="taxonomic scope" value="Eukaryota"/>
</dbReference>
<evidence type="ECO:0000256" key="2">
    <source>
        <dbReference type="ARBA" id="ARBA00023157"/>
    </source>
</evidence>
<keyword evidence="3" id="KW-0999">Mitochondrion inner membrane</keyword>
<feature type="region of interest" description="Disordered" evidence="4">
    <location>
        <begin position="52"/>
        <end position="75"/>
    </location>
</feature>
<sequence>FFPFRFPACREFFQALEACHANFWTKWTGGCNTAKNQLNSCLHKETMVRASKNREDAKVRQAKKEQAWKELHEDD</sequence>
<evidence type="ECO:0000256" key="4">
    <source>
        <dbReference type="SAM" id="MobiDB-lite"/>
    </source>
</evidence>
<keyword evidence="3" id="KW-0472">Membrane</keyword>
<dbReference type="FunCoup" id="W4KI49">
    <property type="interactions" value="152"/>
</dbReference>
<comment type="similarity">
    <text evidence="1 3">Belongs to the CMC family.</text>
</comment>
<feature type="non-terminal residue" evidence="5">
    <location>
        <position position="1"/>
    </location>
</feature>
<dbReference type="OrthoDB" id="532630at2759"/>
<evidence type="ECO:0000256" key="1">
    <source>
        <dbReference type="ARBA" id="ARBA00007347"/>
    </source>
</evidence>
<gene>
    <name evidence="5" type="ORF">HETIRDRAFT_310637</name>
</gene>
<protein>
    <recommendedName>
        <fullName evidence="3">COX assembly mitochondrial protein</fullName>
    </recommendedName>
</protein>
<keyword evidence="2" id="KW-1015">Disulfide bond</keyword>
<dbReference type="EMBL" id="KI925455">
    <property type="protein sequence ID" value="ETW85538.1"/>
    <property type="molecule type" value="Genomic_DNA"/>
</dbReference>